<keyword evidence="1" id="KW-0808">Transferase</keyword>
<dbReference type="InterPro" id="IPR000182">
    <property type="entry name" value="GNAT_dom"/>
</dbReference>
<comment type="catalytic activity">
    <reaction evidence="8">
        <text>serotonin + (5Z,8Z,11Z,14Z)-eicosatetraenoyl-CoA = N-[(5Z,8Z,11Z,14Z)-eicosatetraenoyl]-serotonin + CoA + H(+)</text>
        <dbReference type="Rhea" id="RHEA:51396"/>
        <dbReference type="ChEBI" id="CHEBI:15378"/>
        <dbReference type="ChEBI" id="CHEBI:57287"/>
        <dbReference type="ChEBI" id="CHEBI:57368"/>
        <dbReference type="ChEBI" id="CHEBI:132255"/>
        <dbReference type="ChEBI" id="CHEBI:350546"/>
    </reaction>
    <physiologicalReaction direction="left-to-right" evidence="8">
        <dbReference type="Rhea" id="RHEA:51397"/>
    </physiologicalReaction>
</comment>
<evidence type="ECO:0000256" key="2">
    <source>
        <dbReference type="ARBA" id="ARBA00023315"/>
    </source>
</evidence>
<keyword evidence="2" id="KW-0012">Acyltransferase</keyword>
<sequence length="250" mass="28488">MAVDLQSPLILIKQFNNLEISKFEAEQPFKTPHSKLIHIRRITPADSDAVLEHLRKYFFRDEPLNLAVKLIEFPDSTCVELEEYSLKSIKEGHSAMAVTPCGKIVGVCLNGLMNGKDPVEEESEECNNPKFAQILELLDYCGKEGTNAVLQKFPEAESVMFVKILSTDTEWRGMGIARELLEYTRSIGREQGCNLMRVDCTSYFSARAIARIGFERAYELNYDDYKKNGMPVFVTELPHSSFTVYVQKIR</sequence>
<dbReference type="AlphaFoldDB" id="A0A1Y1K969"/>
<evidence type="ECO:0000256" key="12">
    <source>
        <dbReference type="ARBA" id="ARBA00052335"/>
    </source>
</evidence>
<protein>
    <recommendedName>
        <fullName evidence="5">aralkylamine N-acetyltransferase</fullName>
        <ecNumber evidence="5">2.3.1.87</ecNumber>
    </recommendedName>
</protein>
<evidence type="ECO:0000256" key="3">
    <source>
        <dbReference type="ARBA" id="ARBA00037926"/>
    </source>
</evidence>
<evidence type="ECO:0000256" key="13">
    <source>
        <dbReference type="ARBA" id="ARBA00052491"/>
    </source>
</evidence>
<accession>A0A1Y1K969</accession>
<feature type="domain" description="N-acetyltransferase" evidence="14">
    <location>
        <begin position="37"/>
        <end position="231"/>
    </location>
</feature>
<evidence type="ECO:0000256" key="9">
    <source>
        <dbReference type="ARBA" id="ARBA00051711"/>
    </source>
</evidence>
<comment type="catalytic activity">
    <reaction evidence="11">
        <text>serotonin + hexadecanoyl-CoA = N-hexadecanoyl-serotonin + CoA + H(+)</text>
        <dbReference type="Rhea" id="RHEA:51384"/>
        <dbReference type="ChEBI" id="CHEBI:15378"/>
        <dbReference type="ChEBI" id="CHEBI:57287"/>
        <dbReference type="ChEBI" id="CHEBI:57379"/>
        <dbReference type="ChEBI" id="CHEBI:134059"/>
        <dbReference type="ChEBI" id="CHEBI:350546"/>
    </reaction>
    <physiologicalReaction direction="left-to-right" evidence="11">
        <dbReference type="Rhea" id="RHEA:51385"/>
    </physiologicalReaction>
</comment>
<dbReference type="InterPro" id="IPR016181">
    <property type="entry name" value="Acyl_CoA_acyltransferase"/>
</dbReference>
<dbReference type="PANTHER" id="PTHR20905:SF1">
    <property type="entry name" value="AT07410P-RELATED"/>
    <property type="match status" value="1"/>
</dbReference>
<proteinExistence type="inferred from homology"/>
<comment type="catalytic activity">
    <reaction evidence="10">
        <text>serotonin + (9Z)-octadecenoyl-CoA = N-(9Z-octadecenoyl)-serotonin + CoA + H(+)</text>
        <dbReference type="Rhea" id="RHEA:51392"/>
        <dbReference type="ChEBI" id="CHEBI:15378"/>
        <dbReference type="ChEBI" id="CHEBI:57287"/>
        <dbReference type="ChEBI" id="CHEBI:57387"/>
        <dbReference type="ChEBI" id="CHEBI:134064"/>
        <dbReference type="ChEBI" id="CHEBI:350546"/>
    </reaction>
    <physiologicalReaction direction="left-to-right" evidence="10">
        <dbReference type="Rhea" id="RHEA:51393"/>
    </physiologicalReaction>
</comment>
<evidence type="ECO:0000256" key="4">
    <source>
        <dbReference type="ARBA" id="ARBA00038182"/>
    </source>
</evidence>
<dbReference type="CDD" id="cd04301">
    <property type="entry name" value="NAT_SF"/>
    <property type="match status" value="1"/>
</dbReference>
<evidence type="ECO:0000256" key="5">
    <source>
        <dbReference type="ARBA" id="ARBA00039114"/>
    </source>
</evidence>
<comment type="catalytic activity">
    <reaction evidence="6">
        <text>dopamine + (9Z)-octadecenoyl-CoA = N-(9Z-octadecanoyl)-dopamine + CoA + H(+)</text>
        <dbReference type="Rhea" id="RHEA:51380"/>
        <dbReference type="ChEBI" id="CHEBI:15378"/>
        <dbReference type="ChEBI" id="CHEBI:31883"/>
        <dbReference type="ChEBI" id="CHEBI:57287"/>
        <dbReference type="ChEBI" id="CHEBI:57387"/>
        <dbReference type="ChEBI" id="CHEBI:59905"/>
    </reaction>
    <physiologicalReaction direction="left-to-right" evidence="6">
        <dbReference type="Rhea" id="RHEA:51381"/>
    </physiologicalReaction>
</comment>
<dbReference type="GO" id="GO:0004059">
    <property type="term" value="F:aralkylamine N-acetyltransferase activity"/>
    <property type="evidence" value="ECO:0007669"/>
    <property type="project" value="UniProtKB-EC"/>
</dbReference>
<dbReference type="Pfam" id="PF00583">
    <property type="entry name" value="Acetyltransf_1"/>
    <property type="match status" value="1"/>
</dbReference>
<dbReference type="Gene3D" id="3.40.630.30">
    <property type="match status" value="1"/>
</dbReference>
<name>A0A1Y1K969_PHOPY</name>
<comment type="catalytic activity">
    <reaction evidence="13">
        <text>serotonin + acetyl-CoA = N-acetylserotonin + CoA + H(+)</text>
        <dbReference type="Rhea" id="RHEA:25217"/>
        <dbReference type="ChEBI" id="CHEBI:15378"/>
        <dbReference type="ChEBI" id="CHEBI:17697"/>
        <dbReference type="ChEBI" id="CHEBI:57287"/>
        <dbReference type="ChEBI" id="CHEBI:57288"/>
        <dbReference type="ChEBI" id="CHEBI:350546"/>
        <dbReference type="EC" id="2.3.1.87"/>
    </reaction>
    <physiologicalReaction direction="left-to-right" evidence="13">
        <dbReference type="Rhea" id="RHEA:25218"/>
    </physiologicalReaction>
</comment>
<organism evidence="15">
    <name type="scientific">Photinus pyralis</name>
    <name type="common">Common eastern firefly</name>
    <name type="synonym">Lampyris pyralis</name>
    <dbReference type="NCBI Taxonomy" id="7054"/>
    <lineage>
        <taxon>Eukaryota</taxon>
        <taxon>Metazoa</taxon>
        <taxon>Ecdysozoa</taxon>
        <taxon>Arthropoda</taxon>
        <taxon>Hexapoda</taxon>
        <taxon>Insecta</taxon>
        <taxon>Pterygota</taxon>
        <taxon>Neoptera</taxon>
        <taxon>Endopterygota</taxon>
        <taxon>Coleoptera</taxon>
        <taxon>Polyphaga</taxon>
        <taxon>Elateriformia</taxon>
        <taxon>Elateroidea</taxon>
        <taxon>Lampyridae</taxon>
        <taxon>Lampyrinae</taxon>
        <taxon>Photinus</taxon>
    </lineage>
</organism>
<evidence type="ECO:0000256" key="7">
    <source>
        <dbReference type="ARBA" id="ARBA00050849"/>
    </source>
</evidence>
<dbReference type="RefSeq" id="XP_031341810.1">
    <property type="nucleotide sequence ID" value="XM_031485950.1"/>
</dbReference>
<dbReference type="SUPFAM" id="SSF55729">
    <property type="entry name" value="Acyl-CoA N-acyltransferases (Nat)"/>
    <property type="match status" value="1"/>
</dbReference>
<evidence type="ECO:0000256" key="10">
    <source>
        <dbReference type="ARBA" id="ARBA00051823"/>
    </source>
</evidence>
<evidence type="ECO:0000256" key="1">
    <source>
        <dbReference type="ARBA" id="ARBA00022679"/>
    </source>
</evidence>
<dbReference type="EMBL" id="GEZM01094047">
    <property type="protein sequence ID" value="JAV55976.1"/>
    <property type="molecule type" value="Transcribed_RNA"/>
</dbReference>
<comment type="catalytic activity">
    <reaction evidence="7">
        <text>serotonin + octadecanoyl-CoA = N-octadecanoyl-serotonin + CoA + H(+)</text>
        <dbReference type="Rhea" id="RHEA:51400"/>
        <dbReference type="ChEBI" id="CHEBI:15378"/>
        <dbReference type="ChEBI" id="CHEBI:57287"/>
        <dbReference type="ChEBI" id="CHEBI:57394"/>
        <dbReference type="ChEBI" id="CHEBI:134065"/>
        <dbReference type="ChEBI" id="CHEBI:350546"/>
    </reaction>
    <physiologicalReaction direction="left-to-right" evidence="7">
        <dbReference type="Rhea" id="RHEA:51401"/>
    </physiologicalReaction>
</comment>
<reference evidence="15" key="1">
    <citation type="journal article" date="2016" name="Sci. Rep.">
        <title>Molecular characterization of firefly nuptial gifts: a multi-omics approach sheds light on postcopulatory sexual selection.</title>
        <authorList>
            <person name="Al-Wathiqui N."/>
            <person name="Fallon T.R."/>
            <person name="South A."/>
            <person name="Weng J.K."/>
            <person name="Lewis S.M."/>
        </authorList>
    </citation>
    <scope>NUCLEOTIDE SEQUENCE</scope>
</reference>
<dbReference type="KEGG" id="ppyr:116169784"/>
<dbReference type="PROSITE" id="PS51186">
    <property type="entry name" value="GNAT"/>
    <property type="match status" value="1"/>
</dbReference>
<comment type="pathway">
    <text evidence="3">Aromatic compound metabolism; melatonin biosynthesis; melatonin from serotonin: step 1/2.</text>
</comment>
<dbReference type="PANTHER" id="PTHR20905">
    <property type="entry name" value="N-ACETYLTRANSFERASE-RELATED"/>
    <property type="match status" value="1"/>
</dbReference>
<evidence type="ECO:0000259" key="14">
    <source>
        <dbReference type="PROSITE" id="PS51186"/>
    </source>
</evidence>
<dbReference type="OrthoDB" id="41532at2759"/>
<dbReference type="FunFam" id="3.40.630.30:FF:000046">
    <property type="entry name" value="Dopamine N-acetyltransferase"/>
    <property type="match status" value="1"/>
</dbReference>
<comment type="similarity">
    <text evidence="4">Belongs to the acetyltransferase family. AANAT subfamily.</text>
</comment>
<evidence type="ECO:0000256" key="8">
    <source>
        <dbReference type="ARBA" id="ARBA00051284"/>
    </source>
</evidence>
<evidence type="ECO:0000256" key="6">
    <source>
        <dbReference type="ARBA" id="ARBA00050189"/>
    </source>
</evidence>
<dbReference type="GeneID" id="116169784"/>
<comment type="catalytic activity">
    <reaction evidence="12">
        <text>dopamine + hexadecanoyl-CoA = N-hexadecanoyl-dopamine + CoA + H(+)</text>
        <dbReference type="Rhea" id="RHEA:51376"/>
        <dbReference type="ChEBI" id="CHEBI:15378"/>
        <dbReference type="ChEBI" id="CHEBI:57287"/>
        <dbReference type="ChEBI" id="CHEBI:57379"/>
        <dbReference type="ChEBI" id="CHEBI:59905"/>
        <dbReference type="ChEBI" id="CHEBI:134058"/>
    </reaction>
    <physiologicalReaction direction="left-to-right" evidence="12">
        <dbReference type="Rhea" id="RHEA:51377"/>
    </physiologicalReaction>
</comment>
<evidence type="ECO:0000256" key="11">
    <source>
        <dbReference type="ARBA" id="ARBA00052178"/>
    </source>
</evidence>
<evidence type="ECO:0000313" key="15">
    <source>
        <dbReference type="EMBL" id="JAV55976.1"/>
    </source>
</evidence>
<comment type="catalytic activity">
    <reaction evidence="9">
        <text>dopamine + acetyl-CoA = N-acetyldopamine + CoA + H(+)</text>
        <dbReference type="Rhea" id="RHEA:51388"/>
        <dbReference type="ChEBI" id="CHEBI:15378"/>
        <dbReference type="ChEBI" id="CHEBI:57287"/>
        <dbReference type="ChEBI" id="CHEBI:57288"/>
        <dbReference type="ChEBI" id="CHEBI:59905"/>
        <dbReference type="ChEBI" id="CHEBI:125678"/>
    </reaction>
    <physiologicalReaction direction="left-to-right" evidence="9">
        <dbReference type="Rhea" id="RHEA:51389"/>
    </physiologicalReaction>
</comment>
<dbReference type="EC" id="2.3.1.87" evidence="5"/>